<feature type="region of interest" description="Disordered" evidence="1">
    <location>
        <begin position="211"/>
        <end position="278"/>
    </location>
</feature>
<proteinExistence type="predicted"/>
<name>A0A421B499_9PSEU</name>
<evidence type="ECO:0000256" key="1">
    <source>
        <dbReference type="SAM" id="MobiDB-lite"/>
    </source>
</evidence>
<protein>
    <submittedName>
        <fullName evidence="2">Uncharacterized protein</fullName>
    </submittedName>
</protein>
<organism evidence="2 3">
    <name type="scientific">Actinokineospora cianjurensis</name>
    <dbReference type="NCBI Taxonomy" id="585224"/>
    <lineage>
        <taxon>Bacteria</taxon>
        <taxon>Bacillati</taxon>
        <taxon>Actinomycetota</taxon>
        <taxon>Actinomycetes</taxon>
        <taxon>Pseudonocardiales</taxon>
        <taxon>Pseudonocardiaceae</taxon>
        <taxon>Actinokineospora</taxon>
    </lineage>
</organism>
<dbReference type="EMBL" id="RCDD01000002">
    <property type="protein sequence ID" value="RLK59201.1"/>
    <property type="molecule type" value="Genomic_DNA"/>
</dbReference>
<keyword evidence="3" id="KW-1185">Reference proteome</keyword>
<evidence type="ECO:0000313" key="3">
    <source>
        <dbReference type="Proteomes" id="UP000282454"/>
    </source>
</evidence>
<sequence>MDLAAPLPDTGPRGAPSPRDASTGVALIGVATSSAGLPGAAPLCGEPGAASFDGGSSGVVLFGPSEGPVPACTTASPLSPRARPGRVRLITSPVAPARRRAGEILGCDRCVERPRDSRTAQGRRVDAPELTSDVAASRVLDTVGDLMAAITFGSAVATRGRARAPVGDGAGSPTAQPVVSLGHRRYAGLMACSAQMAQAIHADAISHNGRAHCGKGDSAGAGHNPAQRPATGSATQRGARQRRDVDPPERGGTGPERVPDGGPHDRGVGHRDGVRDLG</sequence>
<dbReference type="AlphaFoldDB" id="A0A421B499"/>
<feature type="region of interest" description="Disordered" evidence="1">
    <location>
        <begin position="1"/>
        <end position="22"/>
    </location>
</feature>
<gene>
    <name evidence="2" type="ORF">CLV68_3685</name>
</gene>
<feature type="compositionally biased region" description="Basic and acidic residues" evidence="1">
    <location>
        <begin position="257"/>
        <end position="278"/>
    </location>
</feature>
<dbReference type="Proteomes" id="UP000282454">
    <property type="component" value="Unassembled WGS sequence"/>
</dbReference>
<comment type="caution">
    <text evidence="2">The sequence shown here is derived from an EMBL/GenBank/DDBJ whole genome shotgun (WGS) entry which is preliminary data.</text>
</comment>
<evidence type="ECO:0000313" key="2">
    <source>
        <dbReference type="EMBL" id="RLK59201.1"/>
    </source>
</evidence>
<accession>A0A421B499</accession>
<reference evidence="2 3" key="1">
    <citation type="submission" date="2018-10" db="EMBL/GenBank/DDBJ databases">
        <title>Genomic Encyclopedia of Archaeal and Bacterial Type Strains, Phase II (KMG-II): from individual species to whole genera.</title>
        <authorList>
            <person name="Goeker M."/>
        </authorList>
    </citation>
    <scope>NUCLEOTIDE SEQUENCE [LARGE SCALE GENOMIC DNA]</scope>
    <source>
        <strain evidence="2 3">DSM 45657</strain>
    </source>
</reference>